<name>A0A3N1UTP8_9BACT</name>
<evidence type="ECO:0000256" key="1">
    <source>
        <dbReference type="SAM" id="Phobius"/>
    </source>
</evidence>
<feature type="transmembrane region" description="Helical" evidence="1">
    <location>
        <begin position="61"/>
        <end position="85"/>
    </location>
</feature>
<dbReference type="EMBL" id="RJVA01000013">
    <property type="protein sequence ID" value="ROQ91221.1"/>
    <property type="molecule type" value="Genomic_DNA"/>
</dbReference>
<keyword evidence="1" id="KW-0812">Transmembrane</keyword>
<organism evidence="2 3">
    <name type="scientific">Desulfosoma caldarium</name>
    <dbReference type="NCBI Taxonomy" id="610254"/>
    <lineage>
        <taxon>Bacteria</taxon>
        <taxon>Pseudomonadati</taxon>
        <taxon>Thermodesulfobacteriota</taxon>
        <taxon>Syntrophobacteria</taxon>
        <taxon>Syntrophobacterales</taxon>
        <taxon>Syntrophobacteraceae</taxon>
        <taxon>Desulfosoma</taxon>
    </lineage>
</organism>
<comment type="caution">
    <text evidence="2">The sequence shown here is derived from an EMBL/GenBank/DDBJ whole genome shotgun (WGS) entry which is preliminary data.</text>
</comment>
<keyword evidence="3" id="KW-1185">Reference proteome</keyword>
<keyword evidence="1" id="KW-1133">Transmembrane helix</keyword>
<dbReference type="RefSeq" id="WP_123290930.1">
    <property type="nucleotide sequence ID" value="NZ_RJVA01000013.1"/>
</dbReference>
<keyword evidence="1" id="KW-0472">Membrane</keyword>
<dbReference type="Proteomes" id="UP000276223">
    <property type="component" value="Unassembled WGS sequence"/>
</dbReference>
<evidence type="ECO:0000313" key="3">
    <source>
        <dbReference type="Proteomes" id="UP000276223"/>
    </source>
</evidence>
<accession>A0A3N1UTP8</accession>
<dbReference type="AlphaFoldDB" id="A0A3N1UTP8"/>
<dbReference type="OrthoDB" id="5397176at2"/>
<sequence length="91" mass="10224">MLEWHAHLSLPVVALAVGVNVPFGYWRAHVQRFSRAWFLAIHLPVPLVVALRLVSGQGWRLASIAVFVGAFCLGQWLGGMAYRVFKKGRRL</sequence>
<proteinExistence type="predicted"/>
<gene>
    <name evidence="2" type="ORF">EDC27_2507</name>
</gene>
<feature type="transmembrane region" description="Helical" evidence="1">
    <location>
        <begin position="37"/>
        <end position="55"/>
    </location>
</feature>
<reference evidence="2 3" key="1">
    <citation type="submission" date="2018-11" db="EMBL/GenBank/DDBJ databases">
        <title>Genomic Encyclopedia of Type Strains, Phase IV (KMG-IV): sequencing the most valuable type-strain genomes for metagenomic binning, comparative biology and taxonomic classification.</title>
        <authorList>
            <person name="Goeker M."/>
        </authorList>
    </citation>
    <scope>NUCLEOTIDE SEQUENCE [LARGE SCALE GENOMIC DNA]</scope>
    <source>
        <strain evidence="2 3">DSM 22027</strain>
    </source>
</reference>
<protein>
    <submittedName>
        <fullName evidence="2">Uncharacterized protein</fullName>
    </submittedName>
</protein>
<feature type="transmembrane region" description="Helical" evidence="1">
    <location>
        <begin position="6"/>
        <end position="25"/>
    </location>
</feature>
<evidence type="ECO:0000313" key="2">
    <source>
        <dbReference type="EMBL" id="ROQ91221.1"/>
    </source>
</evidence>